<dbReference type="GO" id="GO:0033014">
    <property type="term" value="P:tetrapyrrole biosynthetic process"/>
    <property type="evidence" value="ECO:0007669"/>
    <property type="project" value="InterPro"/>
</dbReference>
<keyword evidence="3" id="KW-1185">Reference proteome</keyword>
<accession>A0A1R3WSS5</accession>
<dbReference type="Pfam" id="PF02602">
    <property type="entry name" value="HEM4"/>
    <property type="match status" value="1"/>
</dbReference>
<dbReference type="SUPFAM" id="SSF69618">
    <property type="entry name" value="HemD-like"/>
    <property type="match status" value="1"/>
</dbReference>
<dbReference type="EMBL" id="FTPS01000001">
    <property type="protein sequence ID" value="SIT81073.1"/>
    <property type="molecule type" value="Genomic_DNA"/>
</dbReference>
<organism evidence="2 3">
    <name type="scientific">Pontibaca methylaminivorans</name>
    <dbReference type="NCBI Taxonomy" id="515897"/>
    <lineage>
        <taxon>Bacteria</taxon>
        <taxon>Pseudomonadati</taxon>
        <taxon>Pseudomonadota</taxon>
        <taxon>Alphaproteobacteria</taxon>
        <taxon>Rhodobacterales</taxon>
        <taxon>Roseobacteraceae</taxon>
        <taxon>Pontibaca</taxon>
    </lineage>
</organism>
<dbReference type="Gene3D" id="3.40.50.10090">
    <property type="match status" value="2"/>
</dbReference>
<dbReference type="RefSeq" id="WP_076648991.1">
    <property type="nucleotide sequence ID" value="NZ_FTPS01000001.1"/>
</dbReference>
<dbReference type="GO" id="GO:0004852">
    <property type="term" value="F:uroporphyrinogen-III synthase activity"/>
    <property type="evidence" value="ECO:0007669"/>
    <property type="project" value="InterPro"/>
</dbReference>
<dbReference type="STRING" id="515897.SAMN05421849_1419"/>
<dbReference type="InterPro" id="IPR003754">
    <property type="entry name" value="4pyrrol_synth_uPrphyn_synth"/>
</dbReference>
<proteinExistence type="predicted"/>
<sequence>MAKPTLLMTRPPAASERFVAALPAVLRDGLAVHHSPLLRIVPLTPRVEFGDARGIVFTSENGVATASGLTERRDLPVYCVGAWTTRKAREAGWQAVMLGENAAEMIAAMQADPPEGPLLHLRGRHGSADIAGALAPIGCELRVQVIYEQELLELDHRAQALLAGPGVVIAPLFSPRTAQQFVQSAPAREGSAGALRLAAISEAAARPLRAMKPEQLVIATRPTAGALADAVSRLAGMAQIP</sequence>
<dbReference type="OrthoDB" id="7204250at2"/>
<evidence type="ECO:0000313" key="2">
    <source>
        <dbReference type="EMBL" id="SIT81073.1"/>
    </source>
</evidence>
<protein>
    <submittedName>
        <fullName evidence="2">Uroporphyrinogen-III synthase</fullName>
    </submittedName>
</protein>
<evidence type="ECO:0000259" key="1">
    <source>
        <dbReference type="Pfam" id="PF02602"/>
    </source>
</evidence>
<dbReference type="InterPro" id="IPR036108">
    <property type="entry name" value="4pyrrol_syn_uPrphyn_synt_sf"/>
</dbReference>
<evidence type="ECO:0000313" key="3">
    <source>
        <dbReference type="Proteomes" id="UP000192455"/>
    </source>
</evidence>
<gene>
    <name evidence="2" type="ORF">SAMN05421849_1419</name>
</gene>
<dbReference type="CDD" id="cd06578">
    <property type="entry name" value="HemD"/>
    <property type="match status" value="1"/>
</dbReference>
<dbReference type="Proteomes" id="UP000192455">
    <property type="component" value="Unassembled WGS sequence"/>
</dbReference>
<feature type="domain" description="Tetrapyrrole biosynthesis uroporphyrinogen III synthase" evidence="1">
    <location>
        <begin position="27"/>
        <end position="228"/>
    </location>
</feature>
<name>A0A1R3WSS5_9RHOB</name>
<dbReference type="AlphaFoldDB" id="A0A1R3WSS5"/>
<reference evidence="2 3" key="1">
    <citation type="submission" date="2017-01" db="EMBL/GenBank/DDBJ databases">
        <authorList>
            <person name="Mah S.A."/>
            <person name="Swanson W.J."/>
            <person name="Moy G.W."/>
            <person name="Vacquier V.D."/>
        </authorList>
    </citation>
    <scope>NUCLEOTIDE SEQUENCE [LARGE SCALE GENOMIC DNA]</scope>
    <source>
        <strain evidence="2 3">DSM 21219</strain>
    </source>
</reference>